<dbReference type="Gene3D" id="2.60.210.10">
    <property type="entry name" value="Apoptosis, Tumor Necrosis Factor Receptor Associated Protein 2, Chain A"/>
    <property type="match status" value="1"/>
</dbReference>
<name>A0A7G2ERB1_ARATH</name>
<reference evidence="4 5" key="1">
    <citation type="submission" date="2020-09" db="EMBL/GenBank/DDBJ databases">
        <authorList>
            <person name="Ashkenazy H."/>
        </authorList>
    </citation>
    <scope>NUCLEOTIDE SEQUENCE [LARGE SCALE GENOMIC DNA]</scope>
    <source>
        <strain evidence="5">cv. Cdm-0</strain>
    </source>
</reference>
<dbReference type="AlphaFoldDB" id="A0A7G2ERB1"/>
<organism evidence="4 5">
    <name type="scientific">Arabidopsis thaliana</name>
    <name type="common">Mouse-ear cress</name>
    <dbReference type="NCBI Taxonomy" id="3702"/>
    <lineage>
        <taxon>Eukaryota</taxon>
        <taxon>Viridiplantae</taxon>
        <taxon>Streptophyta</taxon>
        <taxon>Embryophyta</taxon>
        <taxon>Tracheophyta</taxon>
        <taxon>Spermatophyta</taxon>
        <taxon>Magnoliopsida</taxon>
        <taxon>eudicotyledons</taxon>
        <taxon>Gunneridae</taxon>
        <taxon>Pentapetalae</taxon>
        <taxon>rosids</taxon>
        <taxon>malvids</taxon>
        <taxon>Brassicales</taxon>
        <taxon>Brassicaceae</taxon>
        <taxon>Camelineae</taxon>
        <taxon>Arabidopsis</taxon>
    </lineage>
</organism>
<evidence type="ECO:0000256" key="2">
    <source>
        <dbReference type="SAM" id="Coils"/>
    </source>
</evidence>
<keyword evidence="1 2" id="KW-0175">Coiled coil</keyword>
<evidence type="ECO:0000313" key="5">
    <source>
        <dbReference type="Proteomes" id="UP000516314"/>
    </source>
</evidence>
<dbReference type="InterPro" id="IPR002083">
    <property type="entry name" value="MATH/TRAF_dom"/>
</dbReference>
<evidence type="ECO:0000313" key="4">
    <source>
        <dbReference type="EMBL" id="CAD5324875.1"/>
    </source>
</evidence>
<dbReference type="Proteomes" id="UP000516314">
    <property type="component" value="Chromosome 3"/>
</dbReference>
<feature type="domain" description="MATH" evidence="3">
    <location>
        <begin position="3"/>
        <end position="114"/>
    </location>
</feature>
<dbReference type="PROSITE" id="PS50144">
    <property type="entry name" value="MATH"/>
    <property type="match status" value="1"/>
</dbReference>
<gene>
    <name evidence="4" type="ORF">AT9943_LOCUS12750</name>
</gene>
<accession>A0A7G2ERB1</accession>
<dbReference type="InterPro" id="IPR008974">
    <property type="entry name" value="TRAF-like"/>
</dbReference>
<dbReference type="PANTHER" id="PTHR46236">
    <property type="entry name" value="TRAF-LIKE SUPERFAMILY PROTEIN"/>
    <property type="match status" value="1"/>
</dbReference>
<dbReference type="CDD" id="cd00121">
    <property type="entry name" value="MATH"/>
    <property type="match status" value="1"/>
</dbReference>
<dbReference type="EMBL" id="LR881468">
    <property type="protein sequence ID" value="CAD5324875.1"/>
    <property type="molecule type" value="Genomic_DNA"/>
</dbReference>
<dbReference type="PANTHER" id="PTHR46236:SF11">
    <property type="entry name" value="TRAF-LIKE SUPERFAMILY PROTEIN"/>
    <property type="match status" value="1"/>
</dbReference>
<evidence type="ECO:0000256" key="1">
    <source>
        <dbReference type="ARBA" id="ARBA00023054"/>
    </source>
</evidence>
<feature type="coiled-coil region" evidence="2">
    <location>
        <begin position="225"/>
        <end position="273"/>
    </location>
</feature>
<dbReference type="InterPro" id="IPR050804">
    <property type="entry name" value="MCC"/>
</dbReference>
<proteinExistence type="predicted"/>
<dbReference type="Pfam" id="PF22486">
    <property type="entry name" value="MATH_2"/>
    <property type="match status" value="1"/>
</dbReference>
<sequence length="276" mass="31755">MGYEKFTWVIKNFSSLQSQYIKSDIFVIGGCKWCLLAYPNGKQNASYLSLYLDGPTLKTLPCGCRRRIRFRLTVVNQLSENLSRRGEGKRWFDKKLPLCGMRLYGDGGAVSSHLHKETSSVDVNGFQVLPSQAESVKRIFERHPYMALEFRAKNQQLRASCINVLLNLIETMCMSLQNLSIADLGQTEQALTYLKNSGFKVDWLERKLEEVTEKKIQEHIGKSRMQGLEEDLKVFKKKCSEIEALLEKEKEELKDLKQKCSDTEALLEKEKTKLLL</sequence>
<evidence type="ECO:0000259" key="3">
    <source>
        <dbReference type="PROSITE" id="PS50144"/>
    </source>
</evidence>
<dbReference type="SUPFAM" id="SSF49599">
    <property type="entry name" value="TRAF domain-like"/>
    <property type="match status" value="1"/>
</dbReference>
<protein>
    <submittedName>
        <fullName evidence="4">(thale cress) hypothetical protein</fullName>
    </submittedName>
</protein>